<comment type="caution">
    <text evidence="2">The sequence shown here is derived from an EMBL/GenBank/DDBJ whole genome shotgun (WGS) entry which is preliminary data.</text>
</comment>
<accession>A0A956NDI5</accession>
<dbReference type="GO" id="GO:0008168">
    <property type="term" value="F:methyltransferase activity"/>
    <property type="evidence" value="ECO:0007669"/>
    <property type="project" value="UniProtKB-KW"/>
</dbReference>
<gene>
    <name evidence="2" type="ORF">KDA27_13235</name>
</gene>
<dbReference type="Pfam" id="PF13649">
    <property type="entry name" value="Methyltransf_25"/>
    <property type="match status" value="1"/>
</dbReference>
<dbReference type="Gene3D" id="3.40.50.150">
    <property type="entry name" value="Vaccinia Virus protein VP39"/>
    <property type="match status" value="1"/>
</dbReference>
<evidence type="ECO:0000259" key="1">
    <source>
        <dbReference type="Pfam" id="PF13649"/>
    </source>
</evidence>
<dbReference type="InterPro" id="IPR029063">
    <property type="entry name" value="SAM-dependent_MTases_sf"/>
</dbReference>
<name>A0A956NDI5_UNCEI</name>
<dbReference type="EMBL" id="JAGQHS010000066">
    <property type="protein sequence ID" value="MCA9756762.1"/>
    <property type="molecule type" value="Genomic_DNA"/>
</dbReference>
<reference evidence="2" key="1">
    <citation type="submission" date="2020-04" db="EMBL/GenBank/DDBJ databases">
        <authorList>
            <person name="Zhang T."/>
        </authorList>
    </citation>
    <scope>NUCLEOTIDE SEQUENCE</scope>
    <source>
        <strain evidence="2">HKST-UBA02</strain>
    </source>
</reference>
<dbReference type="GO" id="GO:0032259">
    <property type="term" value="P:methylation"/>
    <property type="evidence" value="ECO:0007669"/>
    <property type="project" value="UniProtKB-KW"/>
</dbReference>
<dbReference type="SUPFAM" id="SSF53335">
    <property type="entry name" value="S-adenosyl-L-methionine-dependent methyltransferases"/>
    <property type="match status" value="1"/>
</dbReference>
<keyword evidence="2" id="KW-0489">Methyltransferase</keyword>
<reference evidence="2" key="2">
    <citation type="journal article" date="2021" name="Microbiome">
        <title>Successional dynamics and alternative stable states in a saline activated sludge microbial community over 9 years.</title>
        <authorList>
            <person name="Wang Y."/>
            <person name="Ye J."/>
            <person name="Ju F."/>
            <person name="Liu L."/>
            <person name="Boyd J.A."/>
            <person name="Deng Y."/>
            <person name="Parks D.H."/>
            <person name="Jiang X."/>
            <person name="Yin X."/>
            <person name="Woodcroft B.J."/>
            <person name="Tyson G.W."/>
            <person name="Hugenholtz P."/>
            <person name="Polz M.F."/>
            <person name="Zhang T."/>
        </authorList>
    </citation>
    <scope>NUCLEOTIDE SEQUENCE</scope>
    <source>
        <strain evidence="2">HKST-UBA02</strain>
    </source>
</reference>
<evidence type="ECO:0000313" key="2">
    <source>
        <dbReference type="EMBL" id="MCA9756762.1"/>
    </source>
</evidence>
<dbReference type="AlphaFoldDB" id="A0A956NDI5"/>
<proteinExistence type="predicted"/>
<sequence>MDWIKPHYTKQSELVGVAEIRSSHERIAQQLHDFIAGQGRARRLLELGAGACGLAAALTRHGYEVVAVEFNPHDIELARKLVGEHGVQGIDVVEADFYEVELEGRFDVVYYWDGFGVGEDADQKRLLRRIGTEWLADGGYALIDVFSPWIWLKRTGSSYEFRANDGTTWKRRVEFDAVNSRFVDFLSPLDGRPTQLSQTIRTYSVPEFLLLTEGTGTRVDAIFDPFGEAAVELGRYDAEVSSRVASSNGFVAKLVPEGSVDR</sequence>
<organism evidence="2 3">
    <name type="scientific">Eiseniibacteriota bacterium</name>
    <dbReference type="NCBI Taxonomy" id="2212470"/>
    <lineage>
        <taxon>Bacteria</taxon>
        <taxon>Candidatus Eiseniibacteriota</taxon>
    </lineage>
</organism>
<feature type="domain" description="Methyltransferase" evidence="1">
    <location>
        <begin position="45"/>
        <end position="131"/>
    </location>
</feature>
<evidence type="ECO:0000313" key="3">
    <source>
        <dbReference type="Proteomes" id="UP000739538"/>
    </source>
</evidence>
<keyword evidence="2" id="KW-0808">Transferase</keyword>
<dbReference type="Proteomes" id="UP000739538">
    <property type="component" value="Unassembled WGS sequence"/>
</dbReference>
<protein>
    <submittedName>
        <fullName evidence="2">Class I SAM-dependent methyltransferase</fullName>
    </submittedName>
</protein>
<dbReference type="InterPro" id="IPR041698">
    <property type="entry name" value="Methyltransf_25"/>
</dbReference>
<dbReference type="CDD" id="cd02440">
    <property type="entry name" value="AdoMet_MTases"/>
    <property type="match status" value="1"/>
</dbReference>